<proteinExistence type="predicted"/>
<dbReference type="EMBL" id="CP017448">
    <property type="protein sequence ID" value="AOV16609.1"/>
    <property type="molecule type" value="Genomic_DNA"/>
</dbReference>
<dbReference type="PANTHER" id="PTHR37691">
    <property type="entry name" value="BLR3518 PROTEIN"/>
    <property type="match status" value="1"/>
</dbReference>
<gene>
    <name evidence="2" type="ORF">BJI67_05590</name>
</gene>
<dbReference type="AlphaFoldDB" id="A0A1D8K6L3"/>
<dbReference type="Gene3D" id="3.40.1260.10">
    <property type="entry name" value="DsrEFH-like"/>
    <property type="match status" value="1"/>
</dbReference>
<accession>A0A1D8K6L3</accession>
<organism evidence="2 3">
    <name type="scientific">Acidihalobacter aeolianus</name>
    <dbReference type="NCBI Taxonomy" id="2792603"/>
    <lineage>
        <taxon>Bacteria</taxon>
        <taxon>Pseudomonadati</taxon>
        <taxon>Pseudomonadota</taxon>
        <taxon>Gammaproteobacteria</taxon>
        <taxon>Chromatiales</taxon>
        <taxon>Ectothiorhodospiraceae</taxon>
        <taxon>Acidihalobacter</taxon>
    </lineage>
</organism>
<protein>
    <submittedName>
        <fullName evidence="2">Uncharacterized protein</fullName>
    </submittedName>
</protein>
<feature type="chain" id="PRO_5009109767" evidence="1">
    <location>
        <begin position="26"/>
        <end position="164"/>
    </location>
</feature>
<evidence type="ECO:0000256" key="1">
    <source>
        <dbReference type="SAM" id="SignalP"/>
    </source>
</evidence>
<feature type="signal peptide" evidence="1">
    <location>
        <begin position="1"/>
        <end position="25"/>
    </location>
</feature>
<dbReference type="RefSeq" id="WP_070072200.1">
    <property type="nucleotide sequence ID" value="NZ_CP017448.1"/>
</dbReference>
<dbReference type="SUPFAM" id="SSF75169">
    <property type="entry name" value="DsrEFH-like"/>
    <property type="match status" value="1"/>
</dbReference>
<name>A0A1D8K6L3_9GAMM</name>
<dbReference type="KEGG" id="aaeo:BJI67_05590"/>
<dbReference type="PROSITE" id="PS51257">
    <property type="entry name" value="PROKAR_LIPOPROTEIN"/>
    <property type="match status" value="1"/>
</dbReference>
<keyword evidence="3" id="KW-1185">Reference proteome</keyword>
<dbReference type="PANTHER" id="PTHR37691:SF1">
    <property type="entry name" value="BLR3518 PROTEIN"/>
    <property type="match status" value="1"/>
</dbReference>
<dbReference type="Proteomes" id="UP000095342">
    <property type="component" value="Chromosome"/>
</dbReference>
<keyword evidence="1" id="KW-0732">Signal</keyword>
<evidence type="ECO:0000313" key="2">
    <source>
        <dbReference type="EMBL" id="AOV16609.1"/>
    </source>
</evidence>
<dbReference type="InterPro" id="IPR027396">
    <property type="entry name" value="DsrEFH-like"/>
</dbReference>
<sequence>MSRIVRLVVPALALLACAAYQPAQAENWSLYKHYNYNKLEFVHSHPFAKEHTVIQVSQADPKRWTLVLNNASNLLNYFGPSNVQIVIVAYGPGLKMLFKNSKVADRIQSLNSEGVEFDACHNTMLGFKKKLGHLPKLVDSAAVVPGGIVRIMQLEAHGFRYIKP</sequence>
<reference evidence="2 3" key="1">
    <citation type="submission" date="2016-09" db="EMBL/GenBank/DDBJ databases">
        <title>Acidihalobacter prosperus V6 (DSM14174).</title>
        <authorList>
            <person name="Khaleque H.N."/>
            <person name="Ramsay J.P."/>
            <person name="Murphy R.J.T."/>
            <person name="Kaksonen A.H."/>
            <person name="Boxall N.J."/>
            <person name="Watkin E.L.J."/>
        </authorList>
    </citation>
    <scope>NUCLEOTIDE SEQUENCE [LARGE SCALE GENOMIC DNA]</scope>
    <source>
        <strain evidence="2 3">V6</strain>
    </source>
</reference>
<evidence type="ECO:0000313" key="3">
    <source>
        <dbReference type="Proteomes" id="UP000095342"/>
    </source>
</evidence>